<feature type="domain" description="SRCR" evidence="9">
    <location>
        <begin position="108"/>
        <end position="207"/>
    </location>
</feature>
<name>A0A8C7MIM5_ONCKI</name>
<keyword evidence="8" id="KW-0812">Transmembrane</keyword>
<dbReference type="SUPFAM" id="SSF56487">
    <property type="entry name" value="SRCR-like"/>
    <property type="match status" value="11"/>
</dbReference>
<feature type="disulfide bond" evidence="7">
    <location>
        <begin position="993"/>
        <end position="1003"/>
    </location>
</feature>
<feature type="disulfide bond" evidence="7">
    <location>
        <begin position="37"/>
        <end position="47"/>
    </location>
</feature>
<keyword evidence="8" id="KW-0472">Membrane</keyword>
<evidence type="ECO:0000256" key="6">
    <source>
        <dbReference type="ARBA" id="ARBA00023180"/>
    </source>
</evidence>
<dbReference type="PRINTS" id="PR00258">
    <property type="entry name" value="SPERACTRCPTR"/>
</dbReference>
<feature type="domain" description="SRCR" evidence="9">
    <location>
        <begin position="1023"/>
        <end position="1114"/>
    </location>
</feature>
<feature type="disulfide bond" evidence="7">
    <location>
        <begin position="789"/>
        <end position="799"/>
    </location>
</feature>
<dbReference type="Proteomes" id="UP000694557">
    <property type="component" value="Unassembled WGS sequence"/>
</dbReference>
<evidence type="ECO:0000256" key="3">
    <source>
        <dbReference type="ARBA" id="ARBA00022729"/>
    </source>
</evidence>
<keyword evidence="5 7" id="KW-1015">Disulfide bond</keyword>
<dbReference type="Pfam" id="PF00530">
    <property type="entry name" value="SRCR"/>
    <property type="match status" value="9"/>
</dbReference>
<feature type="domain" description="SRCR" evidence="9">
    <location>
        <begin position="721"/>
        <end position="820"/>
    </location>
</feature>
<feature type="disulfide bond" evidence="7">
    <location>
        <begin position="1083"/>
        <end position="1093"/>
    </location>
</feature>
<feature type="domain" description="SRCR" evidence="9">
    <location>
        <begin position="925"/>
        <end position="1024"/>
    </location>
</feature>
<dbReference type="FunFam" id="3.10.250.10:FF:000013">
    <property type="entry name" value="CD163 molecule like 1"/>
    <property type="match status" value="3"/>
</dbReference>
<organism evidence="10 11">
    <name type="scientific">Oncorhynchus kisutch</name>
    <name type="common">Coho salmon</name>
    <name type="synonym">Salmo kisutch</name>
    <dbReference type="NCBI Taxonomy" id="8019"/>
    <lineage>
        <taxon>Eukaryota</taxon>
        <taxon>Metazoa</taxon>
        <taxon>Chordata</taxon>
        <taxon>Craniata</taxon>
        <taxon>Vertebrata</taxon>
        <taxon>Euteleostomi</taxon>
        <taxon>Actinopterygii</taxon>
        <taxon>Neopterygii</taxon>
        <taxon>Teleostei</taxon>
        <taxon>Protacanthopterygii</taxon>
        <taxon>Salmoniformes</taxon>
        <taxon>Salmonidae</taxon>
        <taxon>Salmoninae</taxon>
        <taxon>Oncorhynchus</taxon>
    </lineage>
</organism>
<feature type="domain" description="SRCR" evidence="9">
    <location>
        <begin position="410"/>
        <end position="511"/>
    </location>
</feature>
<evidence type="ECO:0000256" key="8">
    <source>
        <dbReference type="SAM" id="Phobius"/>
    </source>
</evidence>
<dbReference type="Ensembl" id="ENSOKIT00005061152.1">
    <property type="protein sequence ID" value="ENSOKIP00005057532.1"/>
    <property type="gene ID" value="ENSOKIG00005024588.1"/>
</dbReference>
<feature type="domain" description="SRCR" evidence="9">
    <location>
        <begin position="823"/>
        <end position="922"/>
    </location>
</feature>
<dbReference type="InterPro" id="IPR036772">
    <property type="entry name" value="SRCR-like_dom_sf"/>
</dbReference>
<feature type="domain" description="SRCR" evidence="9">
    <location>
        <begin position="1"/>
        <end position="67"/>
    </location>
</feature>
<keyword evidence="6" id="KW-0325">Glycoprotein</keyword>
<feature type="disulfide bond" evidence="7">
    <location>
        <begin position="374"/>
        <end position="384"/>
    </location>
</feature>
<dbReference type="Gene3D" id="3.10.250.10">
    <property type="entry name" value="SRCR-like domain"/>
    <property type="match status" value="11"/>
</dbReference>
<reference evidence="10" key="2">
    <citation type="submission" date="2025-09" db="UniProtKB">
        <authorList>
            <consortium name="Ensembl"/>
        </authorList>
    </citation>
    <scope>IDENTIFICATION</scope>
</reference>
<accession>A0A8C7MIM5</accession>
<keyword evidence="8" id="KW-1133">Transmembrane helix</keyword>
<keyword evidence="4" id="KW-0677">Repeat</keyword>
<evidence type="ECO:0000313" key="10">
    <source>
        <dbReference type="Ensembl" id="ENSOKIP00005057532.1"/>
    </source>
</evidence>
<dbReference type="PROSITE" id="PS50287">
    <property type="entry name" value="SRCR_2"/>
    <property type="match status" value="11"/>
</dbReference>
<comment type="caution">
    <text evidence="7">Lacks conserved residue(s) required for the propagation of feature annotation.</text>
</comment>
<feature type="domain" description="SRCR" evidence="9">
    <location>
        <begin position="610"/>
        <end position="696"/>
    </location>
</feature>
<keyword evidence="2" id="KW-0964">Secreted</keyword>
<feature type="disulfide bond" evidence="7">
    <location>
        <begin position="170"/>
        <end position="180"/>
    </location>
</feature>
<feature type="domain" description="SRCR" evidence="9">
    <location>
        <begin position="306"/>
        <end position="405"/>
    </location>
</feature>
<feature type="disulfide bond" evidence="7">
    <location>
        <begin position="574"/>
        <end position="584"/>
    </location>
</feature>
<feature type="domain" description="SRCR" evidence="9">
    <location>
        <begin position="506"/>
        <end position="605"/>
    </location>
</feature>
<evidence type="ECO:0000256" key="1">
    <source>
        <dbReference type="ARBA" id="ARBA00004613"/>
    </source>
</evidence>
<proteinExistence type="predicted"/>
<evidence type="ECO:0000256" key="5">
    <source>
        <dbReference type="ARBA" id="ARBA00023157"/>
    </source>
</evidence>
<dbReference type="PANTHER" id="PTHR19331:SF22">
    <property type="entry name" value="DELETED IN MALIGNANT BRAIN TUMORS 1 PROTEIN"/>
    <property type="match status" value="1"/>
</dbReference>
<protein>
    <recommendedName>
        <fullName evidence="9">SRCR domain-containing protein</fullName>
    </recommendedName>
</protein>
<feature type="disulfide bond" evidence="7">
    <location>
        <begin position="891"/>
        <end position="901"/>
    </location>
</feature>
<keyword evidence="3" id="KW-0732">Signal</keyword>
<feature type="transmembrane region" description="Helical" evidence="8">
    <location>
        <begin position="78"/>
        <end position="102"/>
    </location>
</feature>
<dbReference type="InterPro" id="IPR001190">
    <property type="entry name" value="SRCR"/>
</dbReference>
<dbReference type="GO" id="GO:0016020">
    <property type="term" value="C:membrane"/>
    <property type="evidence" value="ECO:0007669"/>
    <property type="project" value="InterPro"/>
</dbReference>
<feature type="disulfide bond" evidence="7">
    <location>
        <begin position="472"/>
        <end position="482"/>
    </location>
</feature>
<evidence type="ECO:0000259" key="9">
    <source>
        <dbReference type="PROSITE" id="PS50287"/>
    </source>
</evidence>
<reference evidence="10" key="1">
    <citation type="submission" date="2025-08" db="UniProtKB">
        <authorList>
            <consortium name="Ensembl"/>
        </authorList>
    </citation>
    <scope>IDENTIFICATION</scope>
</reference>
<evidence type="ECO:0000256" key="7">
    <source>
        <dbReference type="PROSITE-ProRule" id="PRU00196"/>
    </source>
</evidence>
<dbReference type="GeneTree" id="ENSGT00940000163299"/>
<sequence length="1114" mass="119780">MGEIKFVCRKLDCGNPVSESGGPLTEDGRIGVTLFGCSGDESSIRQCDRGGRRGFCNGGYYHHVTCSGKRLVILRDLFIHYTILPCIMFYKIVRLLSLSFLFSEPDDVRLVGGGSRCAGGVERYDQGEWRIVGSTSGLKAVAAVVCRQLGCGSTVSELLGNTTRGIRVSCSGFESSLRECSRKVGNHYNCSREVFGPPRLNVRLVDGTTSCSGTVEVFYRGEWLGLCTTWWSMIKETTIMCREMDCGNVVAESRGPLIEDGRRGVRLYSCRGNESSIRQCDIRRGPGFCNGVYYHHVTCSGKRLSVRLVDGAGLCSGRVEVKSNQSWASVCDADFDRQDAEVVCGELGCGAPAALQGGLYGEGEGQTWDKEFQCKGKESLLLDCDTSDRENNTCLPGNAVGLTCSEPDDVRLVGGGSRCAGGVEWYDQGEWRIVGSFSDVKAVAAVVCRQLGCGSTVSVLSGYTTKGFRVHCSGSERALRECSRILTVSSTKLIECSTNSFSPESVRLVDGSGLCSGRVEVKSYQSWASVCEADFDRQDAEVVCRDVGCGAPAVLQGGLYGEGGGQTWDKEFQCKGKESLLLDCDTSDRENNTCLPGNAVGLTCSEPDDVRLVGGGSRCAGGVEWYDQGEWRIVGTYDWDDVAAVVCRQLGCGSTVSVLPGNTTRGFAVYCDGDESALRECRRTYDLLPGLTVICSGNNNMSYFSLISTYVVSVTVAEDSVRLVNGTTSCSGTVEVFNEGEWLGLCTSWWSMMKEVRFVCRELDCGNPVAESGMPLLEDGKRRVILGGCYGNESSVRQCDIVRGGPGGCNGRTYHHVTCSESVRLVGGAGLCSGRVEVKSNQSWASVCEADFDRQDAEVVCGELGCGAPAALQGGLYGEGEGQTWDKEFQCKGKESLLLDCDTSDRENNTCLPGNAVGLTCSESVRLVDGAGLCSGRVEVKSNQSWASVCEADFDQQDAEVVCGEFGCGAPAALQGGLYGEGGGQTWDKEFQCKGNESLLLDCDTSDRKHNTCLPGNAVGLTCSGKKQFVTQSTLFLTWSEEYERQYRCVLRDVAAVVCRQLGCGSTVSVPPGNTTRGKNIICSGSEPSLRDCYRMYDLLPGLTVICSGNNNRL</sequence>
<dbReference type="SMART" id="SM00202">
    <property type="entry name" value="SR"/>
    <property type="match status" value="9"/>
</dbReference>
<dbReference type="FunFam" id="3.10.250.10:FF:000004">
    <property type="entry name" value="Scavenger receptor cysteine-rich type 1 protein M130"/>
    <property type="match status" value="1"/>
</dbReference>
<feature type="disulfide bond" evidence="7">
    <location>
        <begin position="270"/>
        <end position="280"/>
    </location>
</feature>
<feature type="domain" description="SRCR" evidence="9">
    <location>
        <begin position="202"/>
        <end position="300"/>
    </location>
</feature>
<dbReference type="AlphaFoldDB" id="A0A8C7MIM5"/>
<dbReference type="PANTHER" id="PTHR19331">
    <property type="entry name" value="SCAVENGER RECEPTOR DOMAIN-CONTAINING"/>
    <property type="match status" value="1"/>
</dbReference>
<evidence type="ECO:0000313" key="11">
    <source>
        <dbReference type="Proteomes" id="UP000694557"/>
    </source>
</evidence>
<evidence type="ECO:0000256" key="2">
    <source>
        <dbReference type="ARBA" id="ARBA00022525"/>
    </source>
</evidence>
<comment type="subcellular location">
    <subcellularLocation>
        <location evidence="1">Secreted</location>
    </subcellularLocation>
</comment>
<evidence type="ECO:0000256" key="4">
    <source>
        <dbReference type="ARBA" id="ARBA00022737"/>
    </source>
</evidence>
<feature type="disulfide bond" evidence="7">
    <location>
        <begin position="671"/>
        <end position="681"/>
    </location>
</feature>
<keyword evidence="11" id="KW-1185">Reference proteome</keyword>